<accession>A0A4P9WMT6</accession>
<evidence type="ECO:0000313" key="2">
    <source>
        <dbReference type="EMBL" id="RKO94401.1"/>
    </source>
</evidence>
<feature type="region of interest" description="Disordered" evidence="1">
    <location>
        <begin position="1"/>
        <end position="20"/>
    </location>
</feature>
<reference evidence="3" key="1">
    <citation type="journal article" date="2018" name="Nat. Microbiol.">
        <title>Leveraging single-cell genomics to expand the fungal tree of life.</title>
        <authorList>
            <person name="Ahrendt S.R."/>
            <person name="Quandt C.A."/>
            <person name="Ciobanu D."/>
            <person name="Clum A."/>
            <person name="Salamov A."/>
            <person name="Andreopoulos B."/>
            <person name="Cheng J.F."/>
            <person name="Woyke T."/>
            <person name="Pelin A."/>
            <person name="Henrissat B."/>
            <person name="Reynolds N.K."/>
            <person name="Benny G.L."/>
            <person name="Smith M.E."/>
            <person name="James T.Y."/>
            <person name="Grigoriev I.V."/>
        </authorList>
    </citation>
    <scope>NUCLEOTIDE SEQUENCE [LARGE SCALE GENOMIC DNA]</scope>
</reference>
<sequence length="262" mass="28203">MGNHNCDSGKDPGRPQGWRRAGRVSSRVAVKIEAANLGKIPVTQSQQVLAAKCCVASQDSTQQARICGNMLVAAVNVGLELLCGRNELLVSNCGKDPTLPSLLEAWAPFATILLDPIYKDHNTTEEEENFVLLVQGPGEDGAGGWGNTIFSSPGDGVGYWNKSCFATDTFLPTEFFNQHHPVLLDFTAFAMLRIKEKEVVRRQSQPASDRQIGGEPDLSGSGYVPTVPHQVPCHFCGDIVMARVGPATQGVVGGSIREVEDR</sequence>
<evidence type="ECO:0000256" key="1">
    <source>
        <dbReference type="SAM" id="MobiDB-lite"/>
    </source>
</evidence>
<name>A0A4P9WMT6_9FUNG</name>
<dbReference type="EMBL" id="KZ993906">
    <property type="protein sequence ID" value="RKO94401.1"/>
    <property type="molecule type" value="Genomic_DNA"/>
</dbReference>
<organism evidence="2 3">
    <name type="scientific">Blyttiomyces helicus</name>
    <dbReference type="NCBI Taxonomy" id="388810"/>
    <lineage>
        <taxon>Eukaryota</taxon>
        <taxon>Fungi</taxon>
        <taxon>Fungi incertae sedis</taxon>
        <taxon>Chytridiomycota</taxon>
        <taxon>Chytridiomycota incertae sedis</taxon>
        <taxon>Chytridiomycetes</taxon>
        <taxon>Chytridiomycetes incertae sedis</taxon>
        <taxon>Blyttiomyces</taxon>
    </lineage>
</organism>
<feature type="region of interest" description="Disordered" evidence="1">
    <location>
        <begin position="200"/>
        <end position="221"/>
    </location>
</feature>
<dbReference type="Proteomes" id="UP000269721">
    <property type="component" value="Unassembled WGS sequence"/>
</dbReference>
<evidence type="ECO:0000313" key="3">
    <source>
        <dbReference type="Proteomes" id="UP000269721"/>
    </source>
</evidence>
<dbReference type="AlphaFoldDB" id="A0A4P9WMT6"/>
<protein>
    <submittedName>
        <fullName evidence="2">Uncharacterized protein</fullName>
    </submittedName>
</protein>
<proteinExistence type="predicted"/>
<keyword evidence="3" id="KW-1185">Reference proteome</keyword>
<gene>
    <name evidence="2" type="ORF">BDK51DRAFT_35167</name>
</gene>